<evidence type="ECO:0000256" key="1">
    <source>
        <dbReference type="SAM" id="SignalP"/>
    </source>
</evidence>
<keyword evidence="4" id="KW-1185">Reference proteome</keyword>
<dbReference type="EMBL" id="WTVR01000054">
    <property type="protein sequence ID" value="NMF90838.1"/>
    <property type="molecule type" value="Genomic_DNA"/>
</dbReference>
<comment type="caution">
    <text evidence="3">The sequence shown here is derived from an EMBL/GenBank/DDBJ whole genome shotgun (WGS) entry which is preliminary data.</text>
</comment>
<feature type="signal peptide" evidence="1">
    <location>
        <begin position="1"/>
        <end position="21"/>
    </location>
</feature>
<evidence type="ECO:0000313" key="4">
    <source>
        <dbReference type="Proteomes" id="UP000652074"/>
    </source>
</evidence>
<protein>
    <submittedName>
        <fullName evidence="3">DUF4440 domain-containing protein</fullName>
    </submittedName>
</protein>
<evidence type="ECO:0000313" key="3">
    <source>
        <dbReference type="EMBL" id="NMF90838.1"/>
    </source>
</evidence>
<dbReference type="SUPFAM" id="SSF54427">
    <property type="entry name" value="NTF2-like"/>
    <property type="match status" value="1"/>
</dbReference>
<dbReference type="Gene3D" id="3.10.450.50">
    <property type="match status" value="1"/>
</dbReference>
<reference evidence="3 4" key="1">
    <citation type="submission" date="2019-12" db="EMBL/GenBank/DDBJ databases">
        <title>Comparative genomics gives insights into the taxonomy of the Azoarcus-Aromatoleum group and reveals separate origins of nif in the plant-associated Azoarcus and non-plant-associated Aromatoleum sub-groups.</title>
        <authorList>
            <person name="Lafos M."/>
            <person name="Maluk M."/>
            <person name="Batista M."/>
            <person name="Junghare M."/>
            <person name="Carmona M."/>
            <person name="Faoro H."/>
            <person name="Cruz L.M."/>
            <person name="Battistoni F."/>
            <person name="De Souza E."/>
            <person name="Pedrosa F."/>
            <person name="Chen W.-M."/>
            <person name="Poole P.S."/>
            <person name="Dixon R.A."/>
            <person name="James E.K."/>
        </authorList>
    </citation>
    <scope>NUCLEOTIDE SEQUENCE [LARGE SCALE GENOMIC DNA]</scope>
    <source>
        <strain evidence="3 4">ToN1</strain>
    </source>
</reference>
<accession>A0ABX1MW83</accession>
<name>A0ABX1MW83_9RHOO</name>
<keyword evidence="1" id="KW-0732">Signal</keyword>
<feature type="domain" description="SnoaL-like" evidence="2">
    <location>
        <begin position="35"/>
        <end position="141"/>
    </location>
</feature>
<dbReference type="InterPro" id="IPR037401">
    <property type="entry name" value="SnoaL-like"/>
</dbReference>
<dbReference type="InterPro" id="IPR032710">
    <property type="entry name" value="NTF2-like_dom_sf"/>
</dbReference>
<dbReference type="Pfam" id="PF13474">
    <property type="entry name" value="SnoaL_3"/>
    <property type="match status" value="1"/>
</dbReference>
<feature type="chain" id="PRO_5045696713" evidence="1">
    <location>
        <begin position="22"/>
        <end position="149"/>
    </location>
</feature>
<gene>
    <name evidence="3" type="ORF">GPA26_20430</name>
</gene>
<dbReference type="Proteomes" id="UP000652074">
    <property type="component" value="Unassembled WGS sequence"/>
</dbReference>
<evidence type="ECO:0000259" key="2">
    <source>
        <dbReference type="Pfam" id="PF13474"/>
    </source>
</evidence>
<proteinExistence type="predicted"/>
<organism evidence="3 4">
    <name type="scientific">Aromatoleum petrolei</name>
    <dbReference type="NCBI Taxonomy" id="76116"/>
    <lineage>
        <taxon>Bacteria</taxon>
        <taxon>Pseudomonadati</taxon>
        <taxon>Pseudomonadota</taxon>
        <taxon>Betaproteobacteria</taxon>
        <taxon>Rhodocyclales</taxon>
        <taxon>Rhodocyclaceae</taxon>
        <taxon>Aromatoleum</taxon>
    </lineage>
</organism>
<dbReference type="RefSeq" id="WP_169208172.1">
    <property type="nucleotide sequence ID" value="NZ_CP059560.1"/>
</dbReference>
<sequence length="149" mass="16181">MMKRVVLAAMASMAVPLAAHAAGEEFARALDQRYRAVEAAIEARDGARWYEEMYTADTVVTGEGTKEVLRGRAALLPVVMDIAKSTRSCAIKPDGARQASAGLGYSFATYRCSPADTSAADYEVRALFVWKKTRAGWRVVAESYTMGSM</sequence>